<accession>A0A0C2SGS1</accession>
<dbReference type="Proteomes" id="UP000473681">
    <property type="component" value="Unassembled WGS sequence"/>
</dbReference>
<protein>
    <submittedName>
        <fullName evidence="3">Uncharacterized protein</fullName>
    </submittedName>
</protein>
<evidence type="ECO:0000313" key="2">
    <source>
        <dbReference type="EMBL" id="NFF89623.1"/>
    </source>
</evidence>
<reference evidence="1 4" key="1">
    <citation type="submission" date="2019-02" db="EMBL/GenBank/DDBJ databases">
        <title>Genome sequencing of Clostridium botulinum clinical isolates.</title>
        <authorList>
            <person name="Brunt J."/>
            <person name="Van Vliet A.H.M."/>
            <person name="Stringer S.C."/>
            <person name="Grant K.A."/>
            <person name="Carter A.C."/>
            <person name="Peck M.W."/>
        </authorList>
    </citation>
    <scope>NUCLEOTIDE SEQUENCE [LARGE SCALE GENOMIC DNA]</scope>
    <source>
        <strain evidence="1 4">H113700579</strain>
    </source>
</reference>
<dbReference type="EMBL" id="SGKU01000020">
    <property type="protein sequence ID" value="NFA42630.1"/>
    <property type="molecule type" value="Genomic_DNA"/>
</dbReference>
<dbReference type="Proteomes" id="UP000472355">
    <property type="component" value="Unassembled WGS sequence"/>
</dbReference>
<evidence type="ECO:0000313" key="6">
    <source>
        <dbReference type="Proteomes" id="UP000476820"/>
    </source>
</evidence>
<sequence length="60" mass="7297">MFTRDELLVIEDALKIADDEYIKLLDRNKNNKNMMVSYNRKQKKLWLVQNKLKKLLQDTK</sequence>
<dbReference type="RefSeq" id="WP_012449981.1">
    <property type="nucleotide sequence ID" value="NZ_CP010520.1"/>
</dbReference>
<gene>
    <name evidence="1" type="ORF">EXM65_08600</name>
    <name evidence="2" type="ORF">FC774_17515</name>
    <name evidence="3" type="ORF">FDB51_10810</name>
</gene>
<dbReference type="EMBL" id="SWVK01000014">
    <property type="protein sequence ID" value="NFN35603.1"/>
    <property type="molecule type" value="Genomic_DNA"/>
</dbReference>
<evidence type="ECO:0000313" key="4">
    <source>
        <dbReference type="Proteomes" id="UP000472355"/>
    </source>
</evidence>
<dbReference type="OrthoDB" id="1918828at2"/>
<name>A0A0C2SGS1_CLOBO</name>
<comment type="caution">
    <text evidence="3">The sequence shown here is derived from an EMBL/GenBank/DDBJ whole genome shotgun (WGS) entry which is preliminary data.</text>
</comment>
<organism evidence="3 5">
    <name type="scientific">Clostridium botulinum</name>
    <dbReference type="NCBI Taxonomy" id="1491"/>
    <lineage>
        <taxon>Bacteria</taxon>
        <taxon>Bacillati</taxon>
        <taxon>Bacillota</taxon>
        <taxon>Clostridia</taxon>
        <taxon>Eubacteriales</taxon>
        <taxon>Clostridiaceae</taxon>
        <taxon>Clostridium</taxon>
    </lineage>
</organism>
<dbReference type="EMBL" id="SWOV01000095">
    <property type="protein sequence ID" value="NFF89623.1"/>
    <property type="molecule type" value="Genomic_DNA"/>
</dbReference>
<dbReference type="AlphaFoldDB" id="A0A0C2SGS1"/>
<proteinExistence type="predicted"/>
<evidence type="ECO:0000313" key="3">
    <source>
        <dbReference type="EMBL" id="NFN35603.1"/>
    </source>
</evidence>
<reference evidence="5 6" key="2">
    <citation type="submission" date="2019-04" db="EMBL/GenBank/DDBJ databases">
        <title>Genome sequencing of Clostridium botulinum Groups I-IV and Clostridium butyricum.</title>
        <authorList>
            <person name="Brunt J."/>
            <person name="Van Vliet A.H.M."/>
            <person name="Stringer S.C."/>
            <person name="Carter A.T."/>
            <person name="Peck M.W."/>
        </authorList>
    </citation>
    <scope>NUCLEOTIDE SEQUENCE [LARGE SCALE GENOMIC DNA]</scope>
    <source>
        <strain evidence="2 6">1605</strain>
        <strain evidence="3 5">CB-K-33E</strain>
    </source>
</reference>
<evidence type="ECO:0000313" key="5">
    <source>
        <dbReference type="Proteomes" id="UP000473681"/>
    </source>
</evidence>
<dbReference type="Proteomes" id="UP000476820">
    <property type="component" value="Unassembled WGS sequence"/>
</dbReference>
<evidence type="ECO:0000313" key="1">
    <source>
        <dbReference type="EMBL" id="NFA42630.1"/>
    </source>
</evidence>